<organism evidence="2 3">
    <name type="scientific">Babesia gibsoni</name>
    <dbReference type="NCBI Taxonomy" id="33632"/>
    <lineage>
        <taxon>Eukaryota</taxon>
        <taxon>Sar</taxon>
        <taxon>Alveolata</taxon>
        <taxon>Apicomplexa</taxon>
        <taxon>Aconoidasida</taxon>
        <taxon>Piroplasmida</taxon>
        <taxon>Babesiidae</taxon>
        <taxon>Babesia</taxon>
    </lineage>
</organism>
<comment type="similarity">
    <text evidence="1">Belongs to the STXBP/unc-18/SEC1 family.</text>
</comment>
<dbReference type="GO" id="GO:0016192">
    <property type="term" value="P:vesicle-mediated transport"/>
    <property type="evidence" value="ECO:0007669"/>
    <property type="project" value="InterPro"/>
</dbReference>
<dbReference type="Gene3D" id="3.40.50.2060">
    <property type="match status" value="1"/>
</dbReference>
<name>A0AAD8LPT6_BABGI</name>
<dbReference type="Proteomes" id="UP001230268">
    <property type="component" value="Unassembled WGS sequence"/>
</dbReference>
<evidence type="ECO:0000256" key="1">
    <source>
        <dbReference type="ARBA" id="ARBA00009884"/>
    </source>
</evidence>
<accession>A0AAD8LPT6</accession>
<dbReference type="Gene3D" id="1.25.40.60">
    <property type="match status" value="1"/>
</dbReference>
<dbReference type="PIRSF" id="PIRSF005715">
    <property type="entry name" value="VPS45_Sec1"/>
    <property type="match status" value="1"/>
</dbReference>
<gene>
    <name evidence="2" type="ORF">BgAZ_305340</name>
</gene>
<keyword evidence="3" id="KW-1185">Reference proteome</keyword>
<dbReference type="InterPro" id="IPR027482">
    <property type="entry name" value="Sec1-like_dom2"/>
</dbReference>
<dbReference type="InterPro" id="IPR001619">
    <property type="entry name" value="Sec1-like"/>
</dbReference>
<dbReference type="InterPro" id="IPR036045">
    <property type="entry name" value="Sec1-like_sf"/>
</dbReference>
<dbReference type="InterPro" id="IPR043154">
    <property type="entry name" value="Sec-1-like_dom1"/>
</dbReference>
<dbReference type="PANTHER" id="PTHR11679">
    <property type="entry name" value="VESICLE PROTEIN SORTING-ASSOCIATED"/>
    <property type="match status" value="1"/>
</dbReference>
<dbReference type="SUPFAM" id="SSF56815">
    <property type="entry name" value="Sec1/munc18-like (SM) proteins"/>
    <property type="match status" value="1"/>
</dbReference>
<proteinExistence type="inferred from homology"/>
<dbReference type="InterPro" id="IPR043127">
    <property type="entry name" value="Sec-1-like_dom3a"/>
</dbReference>
<dbReference type="Gene3D" id="3.90.830.10">
    <property type="entry name" value="Syntaxin Binding Protein 1, Chain A, domain 2"/>
    <property type="match status" value="1"/>
</dbReference>
<dbReference type="AlphaFoldDB" id="A0AAD8LPT6"/>
<evidence type="ECO:0000313" key="3">
    <source>
        <dbReference type="Proteomes" id="UP001230268"/>
    </source>
</evidence>
<protein>
    <submittedName>
        <fullName evidence="2">Sec1 like protein</fullName>
    </submittedName>
</protein>
<dbReference type="EMBL" id="JAVEPI010000003">
    <property type="protein sequence ID" value="KAK1443016.1"/>
    <property type="molecule type" value="Genomic_DNA"/>
</dbReference>
<dbReference type="Gene3D" id="3.40.50.1910">
    <property type="match status" value="1"/>
</dbReference>
<comment type="caution">
    <text evidence="2">The sequence shown here is derived from an EMBL/GenBank/DDBJ whole genome shotgun (WGS) entry which is preliminary data.</text>
</comment>
<dbReference type="Pfam" id="PF00995">
    <property type="entry name" value="Sec1"/>
    <property type="match status" value="1"/>
</dbReference>
<reference evidence="2" key="1">
    <citation type="submission" date="2023-08" db="EMBL/GenBank/DDBJ databases">
        <title>Draft sequence of the Babesia gibsoni genome.</title>
        <authorList>
            <person name="Yamagishi J.Y."/>
            <person name="Xuan X.X."/>
        </authorList>
    </citation>
    <scope>NUCLEOTIDE SEQUENCE</scope>
    <source>
        <strain evidence="2">Azabu</strain>
    </source>
</reference>
<evidence type="ECO:0000313" key="2">
    <source>
        <dbReference type="EMBL" id="KAK1443016.1"/>
    </source>
</evidence>
<sequence>MSLKRCAKERLLWAIRQVVLPFGRVVMLVDAYTLRVLSACCTVSELLDEGVDLVELLTKKREPLRGKTALYFMSDVTASLDIFQADFEAGKEKYKQAFLMFNCHLFDDSGLRKIAENVDIDRILGCTELHLNFIAYEERVFHGNLGFSLLKLQKYNDDEFLHMVASRLASVCSTLKAIPRIRYQKSDNGFTERLARASQKLISDTSPEGARATDDLLLIVDRSIDAIPLFIHEYTYQAFIYDVLRIPCCSDTADNKADDIWEYEYLASSGKRERRKAILSVESDTLWQRFRHMHIQKVNETVSEEVERITAKVPGYTSNHTNKGEELLNAVRSLPKTQYMIEKYWVHMSLTEKSFELLEEKNILNVGSVEQSLATNIDPKGNRQSHTKMVQNLITLLSDSTVNEETKMRLIMLYISAYRNISEETLEEFYKASGLSSESICSIQQLIEIGIFPVPFEPNNSHKGSVKVLHKHAEKGDAYHYYKKHCDNGEYELSRYMPEIRHIISRAVSGTLEDEKYAFVKKPPSTPDGVVAHTGRTIVYVIGGVSFSEMRIVYEMTDKLKAEVFLGGDSIIVPSQMLDKQAQNWSSKSVRWGE</sequence>